<dbReference type="InterPro" id="IPR012337">
    <property type="entry name" value="RNaseH-like_sf"/>
</dbReference>
<feature type="non-terminal residue" evidence="3">
    <location>
        <position position="108"/>
    </location>
</feature>
<organism evidence="3 4">
    <name type="scientific">Trifolium medium</name>
    <dbReference type="NCBI Taxonomy" id="97028"/>
    <lineage>
        <taxon>Eukaryota</taxon>
        <taxon>Viridiplantae</taxon>
        <taxon>Streptophyta</taxon>
        <taxon>Embryophyta</taxon>
        <taxon>Tracheophyta</taxon>
        <taxon>Spermatophyta</taxon>
        <taxon>Magnoliopsida</taxon>
        <taxon>eudicotyledons</taxon>
        <taxon>Gunneridae</taxon>
        <taxon>Pentapetalae</taxon>
        <taxon>rosids</taxon>
        <taxon>fabids</taxon>
        <taxon>Fabales</taxon>
        <taxon>Fabaceae</taxon>
        <taxon>Papilionoideae</taxon>
        <taxon>50 kb inversion clade</taxon>
        <taxon>NPAAA clade</taxon>
        <taxon>Hologalegina</taxon>
        <taxon>IRL clade</taxon>
        <taxon>Trifolieae</taxon>
        <taxon>Trifolium</taxon>
    </lineage>
</organism>
<evidence type="ECO:0000313" key="3">
    <source>
        <dbReference type="EMBL" id="MCI31140.1"/>
    </source>
</evidence>
<dbReference type="PANTHER" id="PTHR23272">
    <property type="entry name" value="BED FINGER-RELATED"/>
    <property type="match status" value="1"/>
</dbReference>
<dbReference type="InterPro" id="IPR008906">
    <property type="entry name" value="HATC_C_dom"/>
</dbReference>
<accession>A0A392R5S7</accession>
<dbReference type="PANTHER" id="PTHR23272:SF184">
    <property type="entry name" value="OS03G0311250 PROTEIN"/>
    <property type="match status" value="1"/>
</dbReference>
<name>A0A392R5S7_9FABA</name>
<sequence>MYDWYASAHGQQNRVRPLSSGSVSVQKQTQLNKPNAFKSYLKEINSIGNKNELEKYLDEEHMDEDDNFDLLLWWKQNCARFPVLSRMTRDVFATPVSTVASESAFSIG</sequence>
<protein>
    <submittedName>
        <fullName evidence="3">Zinc finger BED domain-containing protein ricesleeper 2-like</fullName>
    </submittedName>
</protein>
<feature type="compositionally biased region" description="Polar residues" evidence="1">
    <location>
        <begin position="9"/>
        <end position="21"/>
    </location>
</feature>
<dbReference type="GO" id="GO:0046983">
    <property type="term" value="F:protein dimerization activity"/>
    <property type="evidence" value="ECO:0007669"/>
    <property type="project" value="InterPro"/>
</dbReference>
<feature type="domain" description="HAT C-terminal dimerisation" evidence="2">
    <location>
        <begin position="52"/>
        <end position="107"/>
    </location>
</feature>
<keyword evidence="4" id="KW-1185">Reference proteome</keyword>
<evidence type="ECO:0000313" key="4">
    <source>
        <dbReference type="Proteomes" id="UP000265520"/>
    </source>
</evidence>
<comment type="caution">
    <text evidence="3">The sequence shown here is derived from an EMBL/GenBank/DDBJ whole genome shotgun (WGS) entry which is preliminary data.</text>
</comment>
<dbReference type="SUPFAM" id="SSF53098">
    <property type="entry name" value="Ribonuclease H-like"/>
    <property type="match status" value="1"/>
</dbReference>
<dbReference type="AlphaFoldDB" id="A0A392R5S7"/>
<reference evidence="3 4" key="1">
    <citation type="journal article" date="2018" name="Front. Plant Sci.">
        <title>Red Clover (Trifolium pratense) and Zigzag Clover (T. medium) - A Picture of Genomic Similarities and Differences.</title>
        <authorList>
            <person name="Dluhosova J."/>
            <person name="Istvanek J."/>
            <person name="Nedelnik J."/>
            <person name="Repkova J."/>
        </authorList>
    </citation>
    <scope>NUCLEOTIDE SEQUENCE [LARGE SCALE GENOMIC DNA]</scope>
    <source>
        <strain evidence="4">cv. 10/8</strain>
        <tissue evidence="3">Leaf</tissue>
    </source>
</reference>
<proteinExistence type="predicted"/>
<dbReference type="EMBL" id="LXQA010184920">
    <property type="protein sequence ID" value="MCI31140.1"/>
    <property type="molecule type" value="Genomic_DNA"/>
</dbReference>
<dbReference type="Proteomes" id="UP000265520">
    <property type="component" value="Unassembled WGS sequence"/>
</dbReference>
<dbReference type="Pfam" id="PF05699">
    <property type="entry name" value="Dimer_Tnp_hAT"/>
    <property type="match status" value="1"/>
</dbReference>
<evidence type="ECO:0000259" key="2">
    <source>
        <dbReference type="Pfam" id="PF05699"/>
    </source>
</evidence>
<evidence type="ECO:0000256" key="1">
    <source>
        <dbReference type="SAM" id="MobiDB-lite"/>
    </source>
</evidence>
<feature type="region of interest" description="Disordered" evidence="1">
    <location>
        <begin position="1"/>
        <end position="21"/>
    </location>
</feature>